<dbReference type="InterPro" id="IPR011749">
    <property type="entry name" value="CHP02243"/>
</dbReference>
<sequence>MRYSCCDERRREAVRNHPTLNGIDFLEVIDHSAPTEADRQRKLELHFVKPLGTLTLAPANIRIEGGERVTTFHVLSVVAGGGPSADVLTVEVDQPGDFSTYRLRVVTDALNDAVPPGIDPHLATIEFSFKVECPSPFDCASQQICPTVPEPASVIDYLAKDYASFRRVMLDRMSALMPQWKERSPADLGVMLVEALAYTADQLSYQQDAVATEAYLGTARRRVSVRRHARLMDYYVSEGCNARTWVHVQVSADVVRVDPADPAIPIGTKLTTRIQGQLTAIADDPRVYERGEIIFETMEPLQSLFADHNELRFYSWSDERCCLPTGAISATLAGHHPALTPGMILLFEEVIGPETGSSSDADPTRRHVVRLDRVVATATGGGPLTDPVTNQLITDITWHQEDALPFPLCLSAATSTGYRDAVSVARGNLVLADHGVTLAGEELGAVPEPFLFMPRSKEADRCALSTREPVPPRFRPSLSKGPLAHVGPAYDHVNSARAALQWDLRAVQPSISLTGINGTETTIWTARRDLLNSGAEADEYVVEVDNDGSGAIRFGDDVHGRRPETGTAFTAQYRVGNGRAGNIGADSLVHIARAIPEITLVRNPLPAVGGQDPESLQDVRQRAPVAYRVQERAVTEADYAEVTERRADVQRAAATFRWTGSWHTVFVTVDREGGAGLSDEFETDIRAHVERYRMAGHDVEIDGPQFVSLEIDLHVCVGSDHFRSDVERELLGVLSNRDLPDGRQGLFHPDRWTFGQPVYLSAIYGAAHQVTGVESVEVRTFQRQGVPETTGLDGGRLDMAALEIPRLDNDRNFPEHGRLTITLGGGK</sequence>
<dbReference type="Proteomes" id="UP000675880">
    <property type="component" value="Unassembled WGS sequence"/>
</dbReference>
<accession>A0ABN7M8W6</accession>
<gene>
    <name evidence="1" type="ORF">NSPZN2_60049</name>
</gene>
<protein>
    <submittedName>
        <fullName evidence="1">Baseplate assembly protein</fullName>
    </submittedName>
</protein>
<dbReference type="NCBIfam" id="TIGR02243">
    <property type="entry name" value="putative baseplate assembly protein"/>
    <property type="match status" value="1"/>
</dbReference>
<name>A0ABN7M8W6_9BACT</name>
<dbReference type="RefSeq" id="WP_213043908.1">
    <property type="nucleotide sequence ID" value="NZ_CAJNBJ010000019.1"/>
</dbReference>
<reference evidence="1 2" key="1">
    <citation type="submission" date="2021-02" db="EMBL/GenBank/DDBJ databases">
        <authorList>
            <person name="Han P."/>
        </authorList>
    </citation>
    <scope>NUCLEOTIDE SEQUENCE [LARGE SCALE GENOMIC DNA]</scope>
    <source>
        <strain evidence="1">Candidatus Nitrospira sp. ZN2</strain>
    </source>
</reference>
<evidence type="ECO:0000313" key="1">
    <source>
        <dbReference type="EMBL" id="CAE6791895.1"/>
    </source>
</evidence>
<dbReference type="EMBL" id="CAJNBJ010000019">
    <property type="protein sequence ID" value="CAE6791895.1"/>
    <property type="molecule type" value="Genomic_DNA"/>
</dbReference>
<keyword evidence="2" id="KW-1185">Reference proteome</keyword>
<evidence type="ECO:0000313" key="2">
    <source>
        <dbReference type="Proteomes" id="UP000675880"/>
    </source>
</evidence>
<organism evidence="1 2">
    <name type="scientific">Nitrospira defluvii</name>
    <dbReference type="NCBI Taxonomy" id="330214"/>
    <lineage>
        <taxon>Bacteria</taxon>
        <taxon>Pseudomonadati</taxon>
        <taxon>Nitrospirota</taxon>
        <taxon>Nitrospiria</taxon>
        <taxon>Nitrospirales</taxon>
        <taxon>Nitrospiraceae</taxon>
        <taxon>Nitrospira</taxon>
    </lineage>
</organism>
<comment type="caution">
    <text evidence="1">The sequence shown here is derived from an EMBL/GenBank/DDBJ whole genome shotgun (WGS) entry which is preliminary data.</text>
</comment>
<proteinExistence type="predicted"/>